<proteinExistence type="predicted"/>
<gene>
    <name evidence="1" type="ORF">ATO12_03495</name>
</gene>
<evidence type="ECO:0000313" key="1">
    <source>
        <dbReference type="EMBL" id="EZH75867.1"/>
    </source>
</evidence>
<dbReference type="Proteomes" id="UP000023541">
    <property type="component" value="Unassembled WGS sequence"/>
</dbReference>
<dbReference type="STRING" id="1317122.ATO12_03495"/>
<keyword evidence="2" id="KW-1185">Reference proteome</keyword>
<protein>
    <submittedName>
        <fullName evidence="1">Uncharacterized protein</fullName>
    </submittedName>
</protein>
<evidence type="ECO:0000313" key="2">
    <source>
        <dbReference type="Proteomes" id="UP000023541"/>
    </source>
</evidence>
<dbReference type="EMBL" id="AQRA01000001">
    <property type="protein sequence ID" value="EZH75867.1"/>
    <property type="molecule type" value="Genomic_DNA"/>
</dbReference>
<comment type="caution">
    <text evidence="1">The sequence shown here is derived from an EMBL/GenBank/DDBJ whole genome shotgun (WGS) entry which is preliminary data.</text>
</comment>
<sequence>MKNHFEIKEVKKDKERIYFDFFIDKKALSERLSINRFDLSYCDFDLDTFEVDKFKFPNYDRSKVNKNAVFQFLGNHKPLNQFKTNRIVLYRCHCGCDYCGVISFNLEKQDDLIVWKDITYEDDDFEYEEEMGNIGIKPIKELMFDRRAYELAFENYLKKYCA</sequence>
<name>A0A023C0L6_9FLAO</name>
<organism evidence="1 2">
    <name type="scientific">Aquimarina atlantica</name>
    <dbReference type="NCBI Taxonomy" id="1317122"/>
    <lineage>
        <taxon>Bacteria</taxon>
        <taxon>Pseudomonadati</taxon>
        <taxon>Bacteroidota</taxon>
        <taxon>Flavobacteriia</taxon>
        <taxon>Flavobacteriales</taxon>
        <taxon>Flavobacteriaceae</taxon>
        <taxon>Aquimarina</taxon>
    </lineage>
</organism>
<reference evidence="1 2" key="1">
    <citation type="submission" date="2014-04" db="EMBL/GenBank/DDBJ databases">
        <title>Aquimarina sp. 22II-S11-z7 Genome Sequencing.</title>
        <authorList>
            <person name="Lai Q."/>
        </authorList>
    </citation>
    <scope>NUCLEOTIDE SEQUENCE [LARGE SCALE GENOMIC DNA]</scope>
    <source>
        <strain evidence="1 2">22II-S11-z7</strain>
    </source>
</reference>
<dbReference type="AlphaFoldDB" id="A0A023C0L6"/>
<accession>A0A023C0L6</accession>
<dbReference type="RefSeq" id="WP_205625220.1">
    <property type="nucleotide sequence ID" value="NZ_AQRA01000001.1"/>
</dbReference>